<sequence>MFFAWSADVANQFDVFHSIFSVGSAFVDAEGKLVVVGDPLAFEPRTAKDVKGLKEMMAKVWRPNFIFNTLCRSSTETRSGPQASAVALPLDHALFGGGPLPSLQFSCAAASSVQLRRCLFSLALFGSSFSGSLLLNARCDCVKLKSQAPHSLNPSGLSQLSSLSASPPLSLSDSLSLSQRRHTFVVPQDPKVAIATAHHWSLLHGSTTDPCPTAIVDRYIL</sequence>
<dbReference type="EMBL" id="JAMYWD010000007">
    <property type="protein sequence ID" value="KAJ4966916.1"/>
    <property type="molecule type" value="Genomic_DNA"/>
</dbReference>
<accession>A0A9Q0KAQ4</accession>
<organism evidence="1 2">
    <name type="scientific">Protea cynaroides</name>
    <dbReference type="NCBI Taxonomy" id="273540"/>
    <lineage>
        <taxon>Eukaryota</taxon>
        <taxon>Viridiplantae</taxon>
        <taxon>Streptophyta</taxon>
        <taxon>Embryophyta</taxon>
        <taxon>Tracheophyta</taxon>
        <taxon>Spermatophyta</taxon>
        <taxon>Magnoliopsida</taxon>
        <taxon>Proteales</taxon>
        <taxon>Proteaceae</taxon>
        <taxon>Protea</taxon>
    </lineage>
</organism>
<reference evidence="1" key="1">
    <citation type="journal article" date="2023" name="Plant J.">
        <title>The genome of the king protea, Protea cynaroides.</title>
        <authorList>
            <person name="Chang J."/>
            <person name="Duong T.A."/>
            <person name="Schoeman C."/>
            <person name="Ma X."/>
            <person name="Roodt D."/>
            <person name="Barker N."/>
            <person name="Li Z."/>
            <person name="Van de Peer Y."/>
            <person name="Mizrachi E."/>
        </authorList>
    </citation>
    <scope>NUCLEOTIDE SEQUENCE</scope>
    <source>
        <tissue evidence="1">Young leaves</tissue>
    </source>
</reference>
<gene>
    <name evidence="1" type="ORF">NE237_018765</name>
</gene>
<evidence type="ECO:0000313" key="1">
    <source>
        <dbReference type="EMBL" id="KAJ4966916.1"/>
    </source>
</evidence>
<dbReference type="Proteomes" id="UP001141806">
    <property type="component" value="Unassembled WGS sequence"/>
</dbReference>
<name>A0A9Q0KAQ4_9MAGN</name>
<protein>
    <submittedName>
        <fullName evidence="1">Uncharacterized protein</fullName>
    </submittedName>
</protein>
<keyword evidence="2" id="KW-1185">Reference proteome</keyword>
<comment type="caution">
    <text evidence="1">The sequence shown here is derived from an EMBL/GenBank/DDBJ whole genome shotgun (WGS) entry which is preliminary data.</text>
</comment>
<evidence type="ECO:0000313" key="2">
    <source>
        <dbReference type="Proteomes" id="UP001141806"/>
    </source>
</evidence>
<proteinExistence type="predicted"/>
<dbReference type="AlphaFoldDB" id="A0A9Q0KAQ4"/>